<evidence type="ECO:0000313" key="2">
    <source>
        <dbReference type="Proteomes" id="UP000037035"/>
    </source>
</evidence>
<dbReference type="AlphaFoldDB" id="A0A0L6VG10"/>
<evidence type="ECO:0008006" key="3">
    <source>
        <dbReference type="Google" id="ProtNLM"/>
    </source>
</evidence>
<dbReference type="STRING" id="27349.A0A0L6VG10"/>
<comment type="caution">
    <text evidence="1">The sequence shown here is derived from an EMBL/GenBank/DDBJ whole genome shotgun (WGS) entry which is preliminary data.</text>
</comment>
<proteinExistence type="predicted"/>
<organism evidence="1 2">
    <name type="scientific">Puccinia sorghi</name>
    <dbReference type="NCBI Taxonomy" id="27349"/>
    <lineage>
        <taxon>Eukaryota</taxon>
        <taxon>Fungi</taxon>
        <taxon>Dikarya</taxon>
        <taxon>Basidiomycota</taxon>
        <taxon>Pucciniomycotina</taxon>
        <taxon>Pucciniomycetes</taxon>
        <taxon>Pucciniales</taxon>
        <taxon>Pucciniaceae</taxon>
        <taxon>Puccinia</taxon>
    </lineage>
</organism>
<protein>
    <recommendedName>
        <fullName evidence="3">DUF659 domain-containing protein</fullName>
    </recommendedName>
</protein>
<dbReference type="EMBL" id="LAVV01006627">
    <property type="protein sequence ID" value="KNZ59040.1"/>
    <property type="molecule type" value="Genomic_DNA"/>
</dbReference>
<dbReference type="OrthoDB" id="2504957at2759"/>
<keyword evidence="2" id="KW-1185">Reference proteome</keyword>
<evidence type="ECO:0000313" key="1">
    <source>
        <dbReference type="EMBL" id="KNZ59040.1"/>
    </source>
</evidence>
<name>A0A0L6VG10_9BASI</name>
<sequence length="324" mass="36765">MSCISRKGRVFWKIEVVQDQYNKVSRNRILRHLRISANVKPYRNKFASVQSQCKPEGVGFHKPEASINLVVGAPGSQLSSLGSAKQSSRSKVGWRFNVKSVKGPAPEARTSSFWTSKMPGTCTKITAELKAEYIQEVLKPSNFSFDTREINQLSERFILANEKQKNNLLLKSIIISNVPLTFLKNPYFQSIRPYWHIHPPTMEIFETLKEQNQLTLTMDGWANNSGNSLYTLMLLKGAKKNFIEVHQGESTGLEITLCLKCVQSNCKADCESCQYEIFFQRKQRNCVNHFSMAGFWKGHLSTSTSSILLKPSAKTTGTPWLYHS</sequence>
<gene>
    <name evidence="1" type="ORF">VP01_1810g1</name>
</gene>
<reference evidence="1 2" key="1">
    <citation type="submission" date="2015-08" db="EMBL/GenBank/DDBJ databases">
        <title>Next Generation Sequencing and Analysis of the Genome of Puccinia sorghi L Schw, the Causal Agent of Maize Common Rust.</title>
        <authorList>
            <person name="Rochi L."/>
            <person name="Burguener G."/>
            <person name="Darino M."/>
            <person name="Turjanski A."/>
            <person name="Kreff E."/>
            <person name="Dieguez M.J."/>
            <person name="Sacco F."/>
        </authorList>
    </citation>
    <scope>NUCLEOTIDE SEQUENCE [LARGE SCALE GENOMIC DNA]</scope>
    <source>
        <strain evidence="1 2">RO10H11247</strain>
    </source>
</reference>
<dbReference type="VEuPathDB" id="FungiDB:VP01_1810g1"/>
<accession>A0A0L6VG10</accession>
<dbReference type="Proteomes" id="UP000037035">
    <property type="component" value="Unassembled WGS sequence"/>
</dbReference>